<dbReference type="OrthoDB" id="2124139at2759"/>
<dbReference type="Pfam" id="PF13391">
    <property type="entry name" value="HNH_2"/>
    <property type="match status" value="1"/>
</dbReference>
<protein>
    <recommendedName>
        <fullName evidence="1">HNH nuclease domain-containing protein</fullName>
    </recommendedName>
</protein>
<name>A0A0C2XDQ9_AMAMK</name>
<accession>A0A0C2XDQ9</accession>
<evidence type="ECO:0000313" key="3">
    <source>
        <dbReference type="Proteomes" id="UP000054549"/>
    </source>
</evidence>
<organism evidence="2 3">
    <name type="scientific">Amanita muscaria (strain Koide BX008)</name>
    <dbReference type="NCBI Taxonomy" id="946122"/>
    <lineage>
        <taxon>Eukaryota</taxon>
        <taxon>Fungi</taxon>
        <taxon>Dikarya</taxon>
        <taxon>Basidiomycota</taxon>
        <taxon>Agaricomycotina</taxon>
        <taxon>Agaricomycetes</taxon>
        <taxon>Agaricomycetidae</taxon>
        <taxon>Agaricales</taxon>
        <taxon>Pluteineae</taxon>
        <taxon>Amanitaceae</taxon>
        <taxon>Amanita</taxon>
    </lineage>
</organism>
<feature type="domain" description="HNH nuclease" evidence="1">
    <location>
        <begin position="51"/>
        <end position="113"/>
    </location>
</feature>
<gene>
    <name evidence="2" type="ORF">M378DRAFT_197033</name>
</gene>
<dbReference type="AlphaFoldDB" id="A0A0C2XDQ9"/>
<evidence type="ECO:0000313" key="2">
    <source>
        <dbReference type="EMBL" id="KIL67586.1"/>
    </source>
</evidence>
<sequence length="246" mass="27860">MVPLSQLPVPLPNQPPVGYHLEHGDISVFSTTTACHTAINERDKFLGKTRCVICGYYGSVIQPCHIINPEEGTWSDLQHRGWIPRVLPQHEPRNSLILCGNHDSYFDGYDFFIRFFPEVSLISLCFESSINKKQIQKFVVVNYSDHPNLRKFHGKAIALDIKDRHAPFPSLFIIHEMRARGFHPFAPTNPDMPNDIAWQDWILSESVFDDVSHSFKRNSLPHDGNSSVTIQAQPQFLPATTNAGGV</sequence>
<dbReference type="Proteomes" id="UP000054549">
    <property type="component" value="Unassembled WGS sequence"/>
</dbReference>
<dbReference type="InterPro" id="IPR003615">
    <property type="entry name" value="HNH_nuc"/>
</dbReference>
<reference evidence="2 3" key="1">
    <citation type="submission" date="2014-04" db="EMBL/GenBank/DDBJ databases">
        <title>Evolutionary Origins and Diversification of the Mycorrhizal Mutualists.</title>
        <authorList>
            <consortium name="DOE Joint Genome Institute"/>
            <consortium name="Mycorrhizal Genomics Consortium"/>
            <person name="Kohler A."/>
            <person name="Kuo A."/>
            <person name="Nagy L.G."/>
            <person name="Floudas D."/>
            <person name="Copeland A."/>
            <person name="Barry K.W."/>
            <person name="Cichocki N."/>
            <person name="Veneault-Fourrey C."/>
            <person name="LaButti K."/>
            <person name="Lindquist E.A."/>
            <person name="Lipzen A."/>
            <person name="Lundell T."/>
            <person name="Morin E."/>
            <person name="Murat C."/>
            <person name="Riley R."/>
            <person name="Ohm R."/>
            <person name="Sun H."/>
            <person name="Tunlid A."/>
            <person name="Henrissat B."/>
            <person name="Grigoriev I.V."/>
            <person name="Hibbett D.S."/>
            <person name="Martin F."/>
        </authorList>
    </citation>
    <scope>NUCLEOTIDE SEQUENCE [LARGE SCALE GENOMIC DNA]</scope>
    <source>
        <strain evidence="2 3">Koide BX008</strain>
    </source>
</reference>
<evidence type="ECO:0000259" key="1">
    <source>
        <dbReference type="Pfam" id="PF13391"/>
    </source>
</evidence>
<dbReference type="EMBL" id="KN818231">
    <property type="protein sequence ID" value="KIL67586.1"/>
    <property type="molecule type" value="Genomic_DNA"/>
</dbReference>
<dbReference type="HOGENOM" id="CLU_071378_0_0_1"/>
<keyword evidence="3" id="KW-1185">Reference proteome</keyword>
<dbReference type="InParanoid" id="A0A0C2XDQ9"/>
<proteinExistence type="predicted"/>